<keyword evidence="2" id="KW-1185">Reference proteome</keyword>
<proteinExistence type="predicted"/>
<name>A0A507QG91_MONPU</name>
<protein>
    <recommendedName>
        <fullName evidence="3">Protein kinase domain-containing protein</fullName>
    </recommendedName>
</protein>
<dbReference type="Gene3D" id="1.10.510.10">
    <property type="entry name" value="Transferase(Phosphotransferase) domain 1"/>
    <property type="match status" value="1"/>
</dbReference>
<evidence type="ECO:0000313" key="1">
    <source>
        <dbReference type="EMBL" id="TQB67546.1"/>
    </source>
</evidence>
<gene>
    <name evidence="1" type="ORF">MPDQ_005276</name>
</gene>
<reference evidence="1 2" key="1">
    <citation type="submission" date="2019-06" db="EMBL/GenBank/DDBJ databases">
        <title>Wine fermentation using esterase from Monascus purpureus.</title>
        <authorList>
            <person name="Geng C."/>
            <person name="Zhang Y."/>
        </authorList>
    </citation>
    <scope>NUCLEOTIDE SEQUENCE [LARGE SCALE GENOMIC DNA]</scope>
    <source>
        <strain evidence="1">HQ1</strain>
    </source>
</reference>
<dbReference type="InterPro" id="IPR011009">
    <property type="entry name" value="Kinase-like_dom_sf"/>
</dbReference>
<comment type="caution">
    <text evidence="1">The sequence shown here is derived from an EMBL/GenBank/DDBJ whole genome shotgun (WGS) entry which is preliminary data.</text>
</comment>
<dbReference type="AlphaFoldDB" id="A0A507QG91"/>
<evidence type="ECO:0008006" key="3">
    <source>
        <dbReference type="Google" id="ProtNLM"/>
    </source>
</evidence>
<accession>A0A507QG91</accession>
<sequence>MAVRVIQGKNIDEMLQRFREVQHPNILSLRGCFVDGGLLFTLHDDISVSLEHIVACEAYLDEVEFAAILAQILDGLLYLTNQSTRL</sequence>
<dbReference type="Proteomes" id="UP000319663">
    <property type="component" value="Unassembled WGS sequence"/>
</dbReference>
<dbReference type="EMBL" id="VIFY01000368">
    <property type="protein sequence ID" value="TQB67546.1"/>
    <property type="molecule type" value="Genomic_DNA"/>
</dbReference>
<evidence type="ECO:0000313" key="2">
    <source>
        <dbReference type="Proteomes" id="UP000319663"/>
    </source>
</evidence>
<dbReference type="SUPFAM" id="SSF56112">
    <property type="entry name" value="Protein kinase-like (PK-like)"/>
    <property type="match status" value="1"/>
</dbReference>
<organism evidence="1 2">
    <name type="scientific">Monascus purpureus</name>
    <name type="common">Red mold</name>
    <name type="synonym">Monascus anka</name>
    <dbReference type="NCBI Taxonomy" id="5098"/>
    <lineage>
        <taxon>Eukaryota</taxon>
        <taxon>Fungi</taxon>
        <taxon>Dikarya</taxon>
        <taxon>Ascomycota</taxon>
        <taxon>Pezizomycotina</taxon>
        <taxon>Eurotiomycetes</taxon>
        <taxon>Eurotiomycetidae</taxon>
        <taxon>Eurotiales</taxon>
        <taxon>Aspergillaceae</taxon>
        <taxon>Monascus</taxon>
    </lineage>
</organism>